<dbReference type="OrthoDB" id="26518at2759"/>
<dbReference type="EMBL" id="DS985245">
    <property type="protein sequence ID" value="EDV24621.1"/>
    <property type="molecule type" value="Genomic_DNA"/>
</dbReference>
<dbReference type="Proteomes" id="UP000009022">
    <property type="component" value="Unassembled WGS sequence"/>
</dbReference>
<evidence type="ECO:0000313" key="3">
    <source>
        <dbReference type="Proteomes" id="UP000009022"/>
    </source>
</evidence>
<dbReference type="SMART" id="SM01140">
    <property type="entry name" value="Drf_GBD"/>
    <property type="match status" value="1"/>
</dbReference>
<organism evidence="2 3">
    <name type="scientific">Trichoplax adhaerens</name>
    <name type="common">Trichoplax reptans</name>
    <dbReference type="NCBI Taxonomy" id="10228"/>
    <lineage>
        <taxon>Eukaryota</taxon>
        <taxon>Metazoa</taxon>
        <taxon>Placozoa</taxon>
        <taxon>Uniplacotomia</taxon>
        <taxon>Trichoplacea</taxon>
        <taxon>Trichoplacidae</taxon>
        <taxon>Trichoplax</taxon>
    </lineage>
</organism>
<dbReference type="InterPro" id="IPR010473">
    <property type="entry name" value="GTPase-bd"/>
</dbReference>
<accession>B3RYM2</accession>
<dbReference type="SUPFAM" id="SSF48371">
    <property type="entry name" value="ARM repeat"/>
    <property type="match status" value="1"/>
</dbReference>
<gene>
    <name evidence="2" type="ORF">TRIADDRAFT_25061</name>
</gene>
<dbReference type="Gene3D" id="1.25.10.10">
    <property type="entry name" value="Leucine-rich Repeat Variant"/>
    <property type="match status" value="1"/>
</dbReference>
<evidence type="ECO:0000259" key="1">
    <source>
        <dbReference type="PROSITE" id="PS51232"/>
    </source>
</evidence>
<dbReference type="GO" id="GO:0031267">
    <property type="term" value="F:small GTPase binding"/>
    <property type="evidence" value="ECO:0007669"/>
    <property type="project" value="InterPro"/>
</dbReference>
<dbReference type="PANTHER" id="PTHR46345:SF8">
    <property type="entry name" value="FORMIN 3, ISOFORM B"/>
    <property type="match status" value="1"/>
</dbReference>
<sequence>MASTKWGSALKKAAAESRAQELTSGINLAGLDTATPELCLKLIRQPSVQNFTALKNFLSRCQQTWMIQFLEIEGLNVILEVLEILCDRGISSVIDAFIQLECVNCVKAIMNSSAGINYIINHRESSRMLVKAFDSGSVMVKKQVVELLSAVSVYSDEGYDMVLDSLQTFKEEYQEKSRFSAIVDELREAEVISYQVAVLALINCLIIAAADFDQRIMIRNEFISLGLLDVLTKLR</sequence>
<dbReference type="PROSITE" id="PS51232">
    <property type="entry name" value="GBD_FH3"/>
    <property type="match status" value="1"/>
</dbReference>
<dbReference type="Pfam" id="PF06367">
    <property type="entry name" value="Drf_FH3"/>
    <property type="match status" value="1"/>
</dbReference>
<dbReference type="GO" id="GO:0003779">
    <property type="term" value="F:actin binding"/>
    <property type="evidence" value="ECO:0007669"/>
    <property type="project" value="InterPro"/>
</dbReference>
<dbReference type="Pfam" id="PF06371">
    <property type="entry name" value="Drf_GBD"/>
    <property type="match status" value="1"/>
</dbReference>
<dbReference type="PANTHER" id="PTHR46345">
    <property type="entry name" value="INVERTED FORMIN-2"/>
    <property type="match status" value="1"/>
</dbReference>
<dbReference type="GeneID" id="6753724"/>
<dbReference type="PhylomeDB" id="B3RYM2"/>
<name>B3RYM2_TRIAD</name>
<keyword evidence="3" id="KW-1185">Reference proteome</keyword>
<dbReference type="CTD" id="6753724"/>
<dbReference type="HOGENOM" id="CLU_999410_0_0_1"/>
<dbReference type="RefSeq" id="XP_002112511.1">
    <property type="nucleotide sequence ID" value="XM_002112475.1"/>
</dbReference>
<dbReference type="eggNOG" id="ENOG502QVYG">
    <property type="taxonomic scope" value="Eukaryota"/>
</dbReference>
<feature type="domain" description="GBD/FH3" evidence="1">
    <location>
        <begin position="1"/>
        <end position="235"/>
    </location>
</feature>
<reference evidence="2" key="1">
    <citation type="journal article" date="2008" name="Nature">
        <title>The Trichoplax genome and the nature of placozoans.</title>
        <authorList>
            <person name="Srivastava M."/>
            <person name="Begovic E."/>
            <person name="Chapman J."/>
            <person name="Putnam N.H."/>
            <person name="Hellsten U."/>
            <person name="Kawashima T."/>
            <person name="Kuo A."/>
            <person name="Mitros T."/>
            <person name="Salamov A."/>
            <person name="Carpenter M.L."/>
            <person name="Signorovitch A.Y."/>
            <person name="Moreno M.A."/>
            <person name="Kamm K."/>
            <person name="Grimwood J."/>
            <person name="Schmutz J."/>
            <person name="Shapiro H."/>
            <person name="Grigoriev I.V."/>
            <person name="Buss L.W."/>
            <person name="Schierwater B."/>
            <person name="Dellaporta S.L."/>
            <person name="Rokhsar D.S."/>
        </authorList>
    </citation>
    <scope>NUCLEOTIDE SEQUENCE [LARGE SCALE GENOMIC DNA]</scope>
    <source>
        <strain evidence="2">Grell-BS-1999</strain>
    </source>
</reference>
<dbReference type="InterPro" id="IPR011989">
    <property type="entry name" value="ARM-like"/>
</dbReference>
<dbReference type="InterPro" id="IPR014768">
    <property type="entry name" value="GBD/FH3_dom"/>
</dbReference>
<proteinExistence type="predicted"/>
<evidence type="ECO:0000313" key="2">
    <source>
        <dbReference type="EMBL" id="EDV24621.1"/>
    </source>
</evidence>
<dbReference type="AlphaFoldDB" id="B3RYM2"/>
<protein>
    <recommendedName>
        <fullName evidence="1">GBD/FH3 domain-containing protein</fullName>
    </recommendedName>
</protein>
<dbReference type="InterPro" id="IPR016024">
    <property type="entry name" value="ARM-type_fold"/>
</dbReference>
<dbReference type="GO" id="GO:0030036">
    <property type="term" value="P:actin cytoskeleton organization"/>
    <property type="evidence" value="ECO:0007669"/>
    <property type="project" value="InterPro"/>
</dbReference>
<dbReference type="InParanoid" id="B3RYM2"/>
<dbReference type="OMA" id="LWMVQFL"/>
<dbReference type="KEGG" id="tad:TRIADDRAFT_25061"/>
<dbReference type="InterPro" id="IPR010472">
    <property type="entry name" value="FH3_dom"/>
</dbReference>